<proteinExistence type="predicted"/>
<dbReference type="STRING" id="1134510.O9A_00226"/>
<comment type="caution">
    <text evidence="1">The sequence shown here is derived from an EMBL/GenBank/DDBJ whole genome shotgun (WGS) entry which is preliminary data.</text>
</comment>
<keyword evidence="2" id="KW-1185">Reference proteome</keyword>
<sequence>MQRCPGKKQRNSRLRIAVIIHRQSIYTGSLGKFLHQSDFVLDIYCPILGQKLPNTLSIMSVSSF</sequence>
<dbReference type="AlphaFoldDB" id="A0A067WAU9"/>
<evidence type="ECO:0000313" key="1">
    <source>
        <dbReference type="EMBL" id="KEC56001.1"/>
    </source>
</evidence>
<organism evidence="1 2">
    <name type="scientific">Bartonella koehlerae C-29</name>
    <dbReference type="NCBI Taxonomy" id="1134510"/>
    <lineage>
        <taxon>Bacteria</taxon>
        <taxon>Pseudomonadati</taxon>
        <taxon>Pseudomonadota</taxon>
        <taxon>Alphaproteobacteria</taxon>
        <taxon>Hyphomicrobiales</taxon>
        <taxon>Bartonellaceae</taxon>
        <taxon>Bartonella</taxon>
    </lineage>
</organism>
<dbReference type="EMBL" id="AHPL01000003">
    <property type="protein sequence ID" value="KEC56001.1"/>
    <property type="molecule type" value="Genomic_DNA"/>
</dbReference>
<evidence type="ECO:0000313" key="2">
    <source>
        <dbReference type="Proteomes" id="UP000027015"/>
    </source>
</evidence>
<protein>
    <submittedName>
        <fullName evidence="1">Uncharacterized protein</fullName>
    </submittedName>
</protein>
<dbReference type="HOGENOM" id="CLU_2858639_0_0_5"/>
<name>A0A067WAU9_9HYPH</name>
<dbReference type="Proteomes" id="UP000027015">
    <property type="component" value="Unassembled WGS sequence"/>
</dbReference>
<accession>A0A067WAU9</accession>
<gene>
    <name evidence="1" type="ORF">O9A_00226</name>
</gene>
<reference evidence="1 2" key="1">
    <citation type="submission" date="2012-04" db="EMBL/GenBank/DDBJ databases">
        <title>The Genome Sequence of Bartonella koehlerae C-29.</title>
        <authorList>
            <consortium name="The Broad Institute Genome Sequencing Platform"/>
            <consortium name="The Broad Institute Genome Sequencing Center for Infectious Disease"/>
            <person name="Feldgarden M."/>
            <person name="Kirby J."/>
            <person name="Kosoy M."/>
            <person name="Birtles R."/>
            <person name="Probert W.S."/>
            <person name="Chiaraviglio L."/>
            <person name="Walker B."/>
            <person name="Young S.K."/>
            <person name="Zeng Q."/>
            <person name="Gargeya S."/>
            <person name="Fitzgerald M."/>
            <person name="Haas B."/>
            <person name="Abouelleil A."/>
            <person name="Alvarado L."/>
            <person name="Arachchi H.M."/>
            <person name="Berlin A.M."/>
            <person name="Chapman S.B."/>
            <person name="Goldberg J."/>
            <person name="Griggs A."/>
            <person name="Gujja S."/>
            <person name="Hansen M."/>
            <person name="Howarth C."/>
            <person name="Imamovic A."/>
            <person name="Larimer J."/>
            <person name="McCowen C."/>
            <person name="Montmayeur A."/>
            <person name="Murphy C."/>
            <person name="Neiman D."/>
            <person name="Pearson M."/>
            <person name="Priest M."/>
            <person name="Roberts A."/>
            <person name="Saif S."/>
            <person name="Shea T."/>
            <person name="Sisk P."/>
            <person name="Sykes S."/>
            <person name="Wortman J."/>
            <person name="Nusbaum C."/>
            <person name="Birren B."/>
        </authorList>
    </citation>
    <scope>NUCLEOTIDE SEQUENCE [LARGE SCALE GENOMIC DNA]</scope>
    <source>
        <strain evidence="1 2">C-29</strain>
    </source>
</reference>
<dbReference type="eggNOG" id="COG0518">
    <property type="taxonomic scope" value="Bacteria"/>
</dbReference>